<dbReference type="InterPro" id="IPR005471">
    <property type="entry name" value="Tscrpt_reg_IclR_N"/>
</dbReference>
<evidence type="ECO:0000256" key="2">
    <source>
        <dbReference type="ARBA" id="ARBA00023125"/>
    </source>
</evidence>
<feature type="domain" description="HTH iclR-type" evidence="4">
    <location>
        <begin position="11"/>
        <end position="73"/>
    </location>
</feature>
<feature type="domain" description="IclR-ED" evidence="5">
    <location>
        <begin position="74"/>
        <end position="257"/>
    </location>
</feature>
<keyword evidence="1" id="KW-0805">Transcription regulation</keyword>
<dbReference type="InterPro" id="IPR029016">
    <property type="entry name" value="GAF-like_dom_sf"/>
</dbReference>
<dbReference type="PROSITE" id="PS51078">
    <property type="entry name" value="ICLR_ED"/>
    <property type="match status" value="1"/>
</dbReference>
<dbReference type="SMART" id="SM00346">
    <property type="entry name" value="HTH_ICLR"/>
    <property type="match status" value="1"/>
</dbReference>
<dbReference type="GO" id="GO:0003700">
    <property type="term" value="F:DNA-binding transcription factor activity"/>
    <property type="evidence" value="ECO:0007669"/>
    <property type="project" value="TreeGrafter"/>
</dbReference>
<protein>
    <submittedName>
        <fullName evidence="6">IclR family transcriptional regulator</fullName>
    </submittedName>
</protein>
<keyword evidence="3" id="KW-0804">Transcription</keyword>
<dbReference type="PROSITE" id="PS51077">
    <property type="entry name" value="HTH_ICLR"/>
    <property type="match status" value="1"/>
</dbReference>
<dbReference type="RefSeq" id="WP_130357741.1">
    <property type="nucleotide sequence ID" value="NZ_SGXC01000001.1"/>
</dbReference>
<accession>A0A4V2F479</accession>
<dbReference type="EMBL" id="SGXC01000001">
    <property type="protein sequence ID" value="RZS86667.1"/>
    <property type="molecule type" value="Genomic_DNA"/>
</dbReference>
<dbReference type="Proteomes" id="UP000292445">
    <property type="component" value="Unassembled WGS sequence"/>
</dbReference>
<dbReference type="PANTHER" id="PTHR30136">
    <property type="entry name" value="HELIX-TURN-HELIX TRANSCRIPTIONAL REGULATOR, ICLR FAMILY"/>
    <property type="match status" value="1"/>
</dbReference>
<keyword evidence="7" id="KW-1185">Reference proteome</keyword>
<comment type="caution">
    <text evidence="6">The sequence shown here is derived from an EMBL/GenBank/DDBJ whole genome shotgun (WGS) entry which is preliminary data.</text>
</comment>
<evidence type="ECO:0000313" key="6">
    <source>
        <dbReference type="EMBL" id="RZS86667.1"/>
    </source>
</evidence>
<dbReference type="PANTHER" id="PTHR30136:SF39">
    <property type="entry name" value="TRANSCRIPTIONAL REGULATORY PROTEIN"/>
    <property type="match status" value="1"/>
</dbReference>
<gene>
    <name evidence="6" type="ORF">EV675_2715</name>
</gene>
<dbReference type="SUPFAM" id="SSF55781">
    <property type="entry name" value="GAF domain-like"/>
    <property type="match status" value="1"/>
</dbReference>
<keyword evidence="2" id="KW-0238">DNA-binding</keyword>
<dbReference type="Gene3D" id="3.30.450.40">
    <property type="match status" value="1"/>
</dbReference>
<dbReference type="Pfam" id="PF01614">
    <property type="entry name" value="IclR_C"/>
    <property type="match status" value="1"/>
</dbReference>
<dbReference type="InterPro" id="IPR050707">
    <property type="entry name" value="HTH_MetabolicPath_Reg"/>
</dbReference>
<reference evidence="6 7" key="1">
    <citation type="submission" date="2019-02" db="EMBL/GenBank/DDBJ databases">
        <title>Genomic Encyclopedia of Type Strains, Phase IV (KMG-IV): sequencing the most valuable type-strain genomes for metagenomic binning, comparative biology and taxonomic classification.</title>
        <authorList>
            <person name="Goeker M."/>
        </authorList>
    </citation>
    <scope>NUCLEOTIDE SEQUENCE [LARGE SCALE GENOMIC DNA]</scope>
    <source>
        <strain evidence="6 7">K24</strain>
    </source>
</reference>
<name>A0A4V2F479_9BURK</name>
<sequence>MPRQSIERTGTQSIGRAAAMLRVVAEHNSAGLRLVELSELLSLERPTVHRIARSLVAEGLLFQDESRRYHLGHGAVALGLAASKTFNLREITQPILERMARETGDTFYLNQRIGSEAVCLIRTDGACPIKIYSVGVGDRRPLGVGAGGLAILSAMGEAERESLLLSVQSQLGNYKGLTLSTLRRFIRRTHALGYALHDVHGFAGIQAIGVAIISPRSGPVAAVSVASVASCLTIKRTQELVDLLRESARQIERLTENYYW</sequence>
<evidence type="ECO:0000256" key="1">
    <source>
        <dbReference type="ARBA" id="ARBA00023015"/>
    </source>
</evidence>
<proteinExistence type="predicted"/>
<dbReference type="AlphaFoldDB" id="A0A4V2F479"/>
<evidence type="ECO:0000259" key="4">
    <source>
        <dbReference type="PROSITE" id="PS51077"/>
    </source>
</evidence>
<evidence type="ECO:0000259" key="5">
    <source>
        <dbReference type="PROSITE" id="PS51078"/>
    </source>
</evidence>
<dbReference type="Gene3D" id="1.10.10.10">
    <property type="entry name" value="Winged helix-like DNA-binding domain superfamily/Winged helix DNA-binding domain"/>
    <property type="match status" value="1"/>
</dbReference>
<dbReference type="OrthoDB" id="13103at2"/>
<dbReference type="InterPro" id="IPR014757">
    <property type="entry name" value="Tscrpt_reg_IclR_C"/>
</dbReference>
<organism evidence="6 7">
    <name type="scientific">Pigmentiphaga kullae</name>
    <dbReference type="NCBI Taxonomy" id="151784"/>
    <lineage>
        <taxon>Bacteria</taxon>
        <taxon>Pseudomonadati</taxon>
        <taxon>Pseudomonadota</taxon>
        <taxon>Betaproteobacteria</taxon>
        <taxon>Burkholderiales</taxon>
        <taxon>Alcaligenaceae</taxon>
        <taxon>Pigmentiphaga</taxon>
    </lineage>
</organism>
<dbReference type="Pfam" id="PF09339">
    <property type="entry name" value="HTH_IclR"/>
    <property type="match status" value="1"/>
</dbReference>
<dbReference type="InterPro" id="IPR036390">
    <property type="entry name" value="WH_DNA-bd_sf"/>
</dbReference>
<evidence type="ECO:0000256" key="3">
    <source>
        <dbReference type="ARBA" id="ARBA00023163"/>
    </source>
</evidence>
<dbReference type="SUPFAM" id="SSF46785">
    <property type="entry name" value="Winged helix' DNA-binding domain"/>
    <property type="match status" value="1"/>
</dbReference>
<dbReference type="GO" id="GO:0003677">
    <property type="term" value="F:DNA binding"/>
    <property type="evidence" value="ECO:0007669"/>
    <property type="project" value="UniProtKB-KW"/>
</dbReference>
<dbReference type="GO" id="GO:0045892">
    <property type="term" value="P:negative regulation of DNA-templated transcription"/>
    <property type="evidence" value="ECO:0007669"/>
    <property type="project" value="TreeGrafter"/>
</dbReference>
<evidence type="ECO:0000313" key="7">
    <source>
        <dbReference type="Proteomes" id="UP000292445"/>
    </source>
</evidence>
<dbReference type="InterPro" id="IPR036388">
    <property type="entry name" value="WH-like_DNA-bd_sf"/>
</dbReference>